<accession>A0A9W5YFH4</accession>
<evidence type="ECO:0000313" key="3">
    <source>
        <dbReference type="Proteomes" id="UP001143548"/>
    </source>
</evidence>
<comment type="caution">
    <text evidence="2">The sequence shown here is derived from an EMBL/GenBank/DDBJ whole genome shotgun (WGS) entry which is preliminary data.</text>
</comment>
<evidence type="ECO:0000256" key="1">
    <source>
        <dbReference type="SAM" id="MobiDB-lite"/>
    </source>
</evidence>
<dbReference type="Proteomes" id="UP001143548">
    <property type="component" value="Unassembled WGS sequence"/>
</dbReference>
<dbReference type="EMBL" id="BROQ01000004">
    <property type="protein sequence ID" value="GKZ17203.1"/>
    <property type="molecule type" value="Genomic_DNA"/>
</dbReference>
<name>A0A9W5YFH4_9EURO</name>
<feature type="region of interest" description="Disordered" evidence="1">
    <location>
        <begin position="1"/>
        <end position="36"/>
    </location>
</feature>
<proteinExistence type="predicted"/>
<organism evidence="2 3">
    <name type="scientific">Aspergillus brasiliensis</name>
    <dbReference type="NCBI Taxonomy" id="319629"/>
    <lineage>
        <taxon>Eukaryota</taxon>
        <taxon>Fungi</taxon>
        <taxon>Dikarya</taxon>
        <taxon>Ascomycota</taxon>
        <taxon>Pezizomycotina</taxon>
        <taxon>Eurotiomycetes</taxon>
        <taxon>Eurotiomycetidae</taxon>
        <taxon>Eurotiales</taxon>
        <taxon>Aspergillaceae</taxon>
        <taxon>Aspergillus</taxon>
        <taxon>Aspergillus subgen. Circumdati</taxon>
    </lineage>
</organism>
<gene>
    <name evidence="2" type="ORF">AbraCBS73388_007255</name>
</gene>
<sequence length="94" mass="9989">MPDPPGEVGNLTKDAGDKAGNVTKDVGDKAGSVTDTAKEITTGGMNMKIDDPDLQWETSEKSGSLQIRVRINLRAKVQLNLDARVKGEVVIGLL</sequence>
<protein>
    <submittedName>
        <fullName evidence="2">Uncharacterized protein</fullName>
    </submittedName>
</protein>
<reference evidence="2" key="1">
    <citation type="submission" date="2022-07" db="EMBL/GenBank/DDBJ databases">
        <title>Taxonomy of Aspergillus series Nigri: significant species reduction supported by multi-species coalescent approaches.</title>
        <authorList>
            <person name="Bian C."/>
            <person name="Kusuya Y."/>
            <person name="Sklenar F."/>
            <person name="D'hooge E."/>
            <person name="Yaguchi T."/>
            <person name="Takahashi H."/>
            <person name="Hubka V."/>
        </authorList>
    </citation>
    <scope>NUCLEOTIDE SEQUENCE</scope>
    <source>
        <strain evidence="2">CBS 733.88</strain>
    </source>
</reference>
<dbReference type="AlphaFoldDB" id="A0A9W5YFH4"/>
<evidence type="ECO:0000313" key="2">
    <source>
        <dbReference type="EMBL" id="GKZ17203.1"/>
    </source>
</evidence>